<evidence type="ECO:0000256" key="1">
    <source>
        <dbReference type="SAM" id="MobiDB-lite"/>
    </source>
</evidence>
<reference evidence="2" key="1">
    <citation type="submission" date="2024-02" db="EMBL/GenBank/DDBJ databases">
        <authorList>
            <consortium name="ELIXIR-Norway"/>
            <consortium name="Elixir Norway"/>
        </authorList>
    </citation>
    <scope>NUCLEOTIDE SEQUENCE</scope>
</reference>
<proteinExistence type="predicted"/>
<dbReference type="Proteomes" id="UP001497512">
    <property type="component" value="Chromosome 4"/>
</dbReference>
<evidence type="ECO:0000313" key="3">
    <source>
        <dbReference type="Proteomes" id="UP001497512"/>
    </source>
</evidence>
<name>A0ABP0UL17_9BRYO</name>
<gene>
    <name evidence="2" type="ORF">CSSPTR1EN2_LOCUS16542</name>
</gene>
<evidence type="ECO:0000313" key="2">
    <source>
        <dbReference type="EMBL" id="CAK9222923.1"/>
    </source>
</evidence>
<feature type="compositionally biased region" description="Polar residues" evidence="1">
    <location>
        <begin position="1"/>
        <end position="15"/>
    </location>
</feature>
<organism evidence="2 3">
    <name type="scientific">Sphagnum troendelagicum</name>
    <dbReference type="NCBI Taxonomy" id="128251"/>
    <lineage>
        <taxon>Eukaryota</taxon>
        <taxon>Viridiplantae</taxon>
        <taxon>Streptophyta</taxon>
        <taxon>Embryophyta</taxon>
        <taxon>Bryophyta</taxon>
        <taxon>Sphagnophytina</taxon>
        <taxon>Sphagnopsida</taxon>
        <taxon>Sphagnales</taxon>
        <taxon>Sphagnaceae</taxon>
        <taxon>Sphagnum</taxon>
    </lineage>
</organism>
<accession>A0ABP0UL17</accession>
<sequence length="66" mass="6902">MPISSLPTSKGTATSHLLLDQFRSSAAERKTEYGPHDGRHMAALHAPALAAPPSSLLGDDAGITDY</sequence>
<dbReference type="EMBL" id="OZ019896">
    <property type="protein sequence ID" value="CAK9222923.1"/>
    <property type="molecule type" value="Genomic_DNA"/>
</dbReference>
<feature type="region of interest" description="Disordered" evidence="1">
    <location>
        <begin position="1"/>
        <end position="21"/>
    </location>
</feature>
<protein>
    <submittedName>
        <fullName evidence="2">Uncharacterized protein</fullName>
    </submittedName>
</protein>
<keyword evidence="3" id="KW-1185">Reference proteome</keyword>